<feature type="transmembrane region" description="Helical" evidence="8">
    <location>
        <begin position="26"/>
        <end position="46"/>
    </location>
</feature>
<evidence type="ECO:0000256" key="2">
    <source>
        <dbReference type="ARBA" id="ARBA00005811"/>
    </source>
</evidence>
<reference evidence="10" key="1">
    <citation type="submission" date="2017-09" db="EMBL/GenBank/DDBJ databases">
        <authorList>
            <person name="Varghese N."/>
            <person name="Submissions S."/>
        </authorList>
    </citation>
    <scope>NUCLEOTIDE SEQUENCE [LARGE SCALE GENOMIC DNA]</scope>
    <source>
        <strain evidence="10">CGMCC 1.12803</strain>
    </source>
</reference>
<evidence type="ECO:0000256" key="8">
    <source>
        <dbReference type="SAM" id="Phobius"/>
    </source>
</evidence>
<sequence>MATLNVPQNGKAAKGSSRKPIPGVDLTAMVDLAFLLITFFMLTTSLSKMNAMDIAKPVPINELVDLEPWPASRTLTVLLGKDNKAAYYLGEATKNSMQVVSLSEIRKALLASKKAVAEIHQASKDQEMYVIIKPTSTSVYSNFVDMIDEMGINKIDTYAIDDKYLLDAEKSFMKAKGI</sequence>
<dbReference type="GO" id="GO:0022857">
    <property type="term" value="F:transmembrane transporter activity"/>
    <property type="evidence" value="ECO:0007669"/>
    <property type="project" value="InterPro"/>
</dbReference>
<keyword evidence="10" id="KW-1185">Reference proteome</keyword>
<keyword evidence="5 8" id="KW-1133">Transmembrane helix</keyword>
<dbReference type="GO" id="GO:0005886">
    <property type="term" value="C:plasma membrane"/>
    <property type="evidence" value="ECO:0007669"/>
    <property type="project" value="UniProtKB-SubCell"/>
</dbReference>
<dbReference type="Proteomes" id="UP000219281">
    <property type="component" value="Unassembled WGS sequence"/>
</dbReference>
<evidence type="ECO:0000256" key="4">
    <source>
        <dbReference type="ARBA" id="ARBA00022692"/>
    </source>
</evidence>
<dbReference type="OrthoDB" id="952702at2"/>
<dbReference type="RefSeq" id="WP_097133590.1">
    <property type="nucleotide sequence ID" value="NZ_OCMT01000004.1"/>
</dbReference>
<dbReference type="GO" id="GO:0015031">
    <property type="term" value="P:protein transport"/>
    <property type="evidence" value="ECO:0007669"/>
    <property type="project" value="UniProtKB-KW"/>
</dbReference>
<keyword evidence="7" id="KW-0653">Protein transport</keyword>
<keyword evidence="7" id="KW-0813">Transport</keyword>
<evidence type="ECO:0000256" key="7">
    <source>
        <dbReference type="RuleBase" id="RU003879"/>
    </source>
</evidence>
<evidence type="ECO:0000313" key="9">
    <source>
        <dbReference type="EMBL" id="SOD20112.1"/>
    </source>
</evidence>
<dbReference type="PANTHER" id="PTHR30558:SF3">
    <property type="entry name" value="BIOPOLYMER TRANSPORT PROTEIN EXBD-RELATED"/>
    <property type="match status" value="1"/>
</dbReference>
<evidence type="ECO:0000256" key="3">
    <source>
        <dbReference type="ARBA" id="ARBA00022475"/>
    </source>
</evidence>
<dbReference type="Pfam" id="PF02472">
    <property type="entry name" value="ExbD"/>
    <property type="match status" value="1"/>
</dbReference>
<dbReference type="InterPro" id="IPR003400">
    <property type="entry name" value="ExbD"/>
</dbReference>
<keyword evidence="6 8" id="KW-0472">Membrane</keyword>
<comment type="subcellular location">
    <subcellularLocation>
        <location evidence="1">Cell membrane</location>
        <topology evidence="1">Single-pass membrane protein</topology>
    </subcellularLocation>
    <subcellularLocation>
        <location evidence="7">Cell membrane</location>
        <topology evidence="7">Single-pass type II membrane protein</topology>
    </subcellularLocation>
</comment>
<evidence type="ECO:0000256" key="6">
    <source>
        <dbReference type="ARBA" id="ARBA00023136"/>
    </source>
</evidence>
<proteinExistence type="inferred from homology"/>
<organism evidence="9 10">
    <name type="scientific">Pedobacter xixiisoli</name>
    <dbReference type="NCBI Taxonomy" id="1476464"/>
    <lineage>
        <taxon>Bacteria</taxon>
        <taxon>Pseudomonadati</taxon>
        <taxon>Bacteroidota</taxon>
        <taxon>Sphingobacteriia</taxon>
        <taxon>Sphingobacteriales</taxon>
        <taxon>Sphingobacteriaceae</taxon>
        <taxon>Pedobacter</taxon>
    </lineage>
</organism>
<comment type="similarity">
    <text evidence="2 7">Belongs to the ExbD/TolR family.</text>
</comment>
<keyword evidence="3" id="KW-1003">Cell membrane</keyword>
<keyword evidence="4 7" id="KW-0812">Transmembrane</keyword>
<accession>A0A286ADX9</accession>
<evidence type="ECO:0000256" key="5">
    <source>
        <dbReference type="ARBA" id="ARBA00022989"/>
    </source>
</evidence>
<dbReference type="PANTHER" id="PTHR30558">
    <property type="entry name" value="EXBD MEMBRANE COMPONENT OF PMF-DRIVEN MACROMOLECULE IMPORT SYSTEM"/>
    <property type="match status" value="1"/>
</dbReference>
<gene>
    <name evidence="9" type="ORF">SAMN06297358_3824</name>
</gene>
<dbReference type="AlphaFoldDB" id="A0A286ADX9"/>
<evidence type="ECO:0000256" key="1">
    <source>
        <dbReference type="ARBA" id="ARBA00004162"/>
    </source>
</evidence>
<dbReference type="EMBL" id="OCMT01000004">
    <property type="protein sequence ID" value="SOD20112.1"/>
    <property type="molecule type" value="Genomic_DNA"/>
</dbReference>
<evidence type="ECO:0000313" key="10">
    <source>
        <dbReference type="Proteomes" id="UP000219281"/>
    </source>
</evidence>
<name>A0A286ADX9_9SPHI</name>
<protein>
    <submittedName>
        <fullName evidence="9">Outer membrane transport energization protein ExbD</fullName>
    </submittedName>
</protein>